<name>A0A1C0Z2I3_9BACL</name>
<evidence type="ECO:0000256" key="3">
    <source>
        <dbReference type="SAM" id="Phobius"/>
    </source>
</evidence>
<comment type="caution">
    <text evidence="4">The sequence shown here is derived from an EMBL/GenBank/DDBJ whole genome shotgun (WGS) entry which is preliminary data.</text>
</comment>
<keyword evidence="1" id="KW-0378">Hydrolase</keyword>
<evidence type="ECO:0000313" key="4">
    <source>
        <dbReference type="EMBL" id="OCS93659.1"/>
    </source>
</evidence>
<accession>A0A1C0Z2I3</accession>
<feature type="active site" description="Acyl-thioester intermediate" evidence="2">
    <location>
        <position position="234"/>
    </location>
</feature>
<dbReference type="InterPro" id="IPR005754">
    <property type="entry name" value="Sortase"/>
</dbReference>
<dbReference type="OrthoDB" id="9806013at2"/>
<dbReference type="InterPro" id="IPR009835">
    <property type="entry name" value="SrtB"/>
</dbReference>
<evidence type="ECO:0000256" key="1">
    <source>
        <dbReference type="ARBA" id="ARBA00022801"/>
    </source>
</evidence>
<dbReference type="Proteomes" id="UP000093482">
    <property type="component" value="Unassembled WGS sequence"/>
</dbReference>
<dbReference type="NCBIfam" id="TIGR03064">
    <property type="entry name" value="sortase_srtB"/>
    <property type="match status" value="1"/>
</dbReference>
<dbReference type="GO" id="GO:0016787">
    <property type="term" value="F:hydrolase activity"/>
    <property type="evidence" value="ECO:0007669"/>
    <property type="project" value="UniProtKB-KW"/>
</dbReference>
<keyword evidence="5" id="KW-1185">Reference proteome</keyword>
<dbReference type="CDD" id="cd05826">
    <property type="entry name" value="Sortase_B"/>
    <property type="match status" value="1"/>
</dbReference>
<dbReference type="InterPro" id="IPR023365">
    <property type="entry name" value="Sortase_dom-sf"/>
</dbReference>
<dbReference type="SUPFAM" id="SSF63817">
    <property type="entry name" value="Sortase"/>
    <property type="match status" value="1"/>
</dbReference>
<sequence>MIGGNDMKRQVLLYGSMVVFAVSLYSIGSYLYGYFENARDLADIQDVYAAPVTSEEAEQVAQTETEKPLRENITKLQNVNDDIVGWLELDGTKLNNPVLQAEDNDYYLDHNYKGGYSRAGSIFMDFRNDPANLGKHTIMYGHVMRDNSMFGMLSKYADEEFAKENRVIRFETMYDEYELHVFAAYETTTRFYYLDTEFEGKAFGEFIQEIKSRSRIDTGVDISVHDQIVTLSTCTTTDDDDERFVVHAKLIQKQR</sequence>
<dbReference type="Pfam" id="PF04203">
    <property type="entry name" value="Sortase"/>
    <property type="match status" value="1"/>
</dbReference>
<organism evidence="4 5">
    <name type="scientific">Caryophanon latum</name>
    <dbReference type="NCBI Taxonomy" id="33977"/>
    <lineage>
        <taxon>Bacteria</taxon>
        <taxon>Bacillati</taxon>
        <taxon>Bacillota</taxon>
        <taxon>Bacilli</taxon>
        <taxon>Bacillales</taxon>
        <taxon>Caryophanaceae</taxon>
        <taxon>Caryophanon</taxon>
    </lineage>
</organism>
<reference evidence="4 5" key="1">
    <citation type="submission" date="2016-07" db="EMBL/GenBank/DDBJ databases">
        <title>Caryophanon latum genome sequencing.</title>
        <authorList>
            <person name="Verma A."/>
            <person name="Pal Y."/>
            <person name="Krishnamurthi S."/>
        </authorList>
    </citation>
    <scope>NUCLEOTIDE SEQUENCE [LARGE SCALE GENOMIC DNA]</scope>
    <source>
        <strain evidence="4 5">DSM 14151</strain>
    </source>
</reference>
<dbReference type="EMBL" id="MATO01000006">
    <property type="protein sequence ID" value="OCS93659.1"/>
    <property type="molecule type" value="Genomic_DNA"/>
</dbReference>
<evidence type="ECO:0000313" key="5">
    <source>
        <dbReference type="Proteomes" id="UP000093482"/>
    </source>
</evidence>
<evidence type="ECO:0000256" key="2">
    <source>
        <dbReference type="PIRSR" id="PIRSR605754-1"/>
    </source>
</evidence>
<keyword evidence="3" id="KW-1133">Transmembrane helix</keyword>
<proteinExistence type="predicted"/>
<keyword evidence="3" id="KW-0472">Membrane</keyword>
<protein>
    <submittedName>
        <fullName evidence="4">SrtB family sortase</fullName>
    </submittedName>
</protein>
<feature type="active site" description="Proton donor/acceptor" evidence="2">
    <location>
        <position position="142"/>
    </location>
</feature>
<dbReference type="AlphaFoldDB" id="A0A1C0Z2I3"/>
<feature type="transmembrane region" description="Helical" evidence="3">
    <location>
        <begin position="12"/>
        <end position="35"/>
    </location>
</feature>
<keyword evidence="3" id="KW-0812">Transmembrane</keyword>
<dbReference type="Gene3D" id="2.40.260.10">
    <property type="entry name" value="Sortase"/>
    <property type="match status" value="1"/>
</dbReference>
<gene>
    <name evidence="4" type="ORF">A6K76_04820</name>
</gene>